<dbReference type="HOGENOM" id="CLU_021278_1_1_1"/>
<organism evidence="10">
    <name type="scientific">Capitella teleta</name>
    <name type="common">Polychaete worm</name>
    <dbReference type="NCBI Taxonomy" id="283909"/>
    <lineage>
        <taxon>Eukaryota</taxon>
        <taxon>Metazoa</taxon>
        <taxon>Spiralia</taxon>
        <taxon>Lophotrochozoa</taxon>
        <taxon>Annelida</taxon>
        <taxon>Polychaeta</taxon>
        <taxon>Sedentaria</taxon>
        <taxon>Scolecida</taxon>
        <taxon>Capitellidae</taxon>
        <taxon>Capitella</taxon>
    </lineage>
</organism>
<dbReference type="EnsemblMetazoa" id="CapteT150844">
    <property type="protein sequence ID" value="CapteP150844"/>
    <property type="gene ID" value="CapteG150844"/>
</dbReference>
<dbReference type="PRINTS" id="PR00988">
    <property type="entry name" value="URIDINKINASE"/>
</dbReference>
<sequence>MEQLGQAGVASEQQRVQTIHLESFYRPLSPEDQIKAKRGQYNFDHPSAFDEDLLLNTLTQIKEGKTVELFQYDFVNNCRAEKTITVYPSDVIICEGILVFYFKEVRDLFNMKLFVDADADTRLSRRVLRYVKDLGRDLDQILHQYLNYVKPAFEDFCLPTKKYADVIIPQGADNKVAIGVIVQHIQDLLKPTGHPAPRLRHNSDTLAWFRNPYDEPPYTSAH</sequence>
<dbReference type="InterPro" id="IPR006083">
    <property type="entry name" value="PRK/URK"/>
</dbReference>
<gene>
    <name evidence="10" type="ORF">CAPTEDRAFT_150844</name>
</gene>
<keyword evidence="12" id="KW-1185">Reference proteome</keyword>
<accession>R7THR1</accession>
<dbReference type="UniPathway" id="UPA00574">
    <property type="reaction ID" value="UER00637"/>
</dbReference>
<feature type="domain" description="Phosphoribulokinase/uridine kinase" evidence="9">
    <location>
        <begin position="4"/>
        <end position="177"/>
    </location>
</feature>
<comment type="catalytic activity">
    <reaction evidence="8">
        <text>uridine + ATP = UMP + ADP + H(+)</text>
        <dbReference type="Rhea" id="RHEA:16825"/>
        <dbReference type="ChEBI" id="CHEBI:15378"/>
        <dbReference type="ChEBI" id="CHEBI:16704"/>
        <dbReference type="ChEBI" id="CHEBI:30616"/>
        <dbReference type="ChEBI" id="CHEBI:57865"/>
        <dbReference type="ChEBI" id="CHEBI:456216"/>
        <dbReference type="EC" id="2.7.1.48"/>
    </reaction>
</comment>
<proteinExistence type="inferred from homology"/>
<dbReference type="NCBIfam" id="NF004018">
    <property type="entry name" value="PRK05480.1"/>
    <property type="match status" value="1"/>
</dbReference>
<evidence type="ECO:0000259" key="9">
    <source>
        <dbReference type="Pfam" id="PF00485"/>
    </source>
</evidence>
<dbReference type="GO" id="GO:0044206">
    <property type="term" value="P:UMP salvage"/>
    <property type="evidence" value="ECO:0007669"/>
    <property type="project" value="UniProtKB-UniPathway"/>
</dbReference>
<dbReference type="Pfam" id="PF00485">
    <property type="entry name" value="PRK"/>
    <property type="match status" value="1"/>
</dbReference>
<dbReference type="EMBL" id="AMQN01002742">
    <property type="status" value="NOT_ANNOTATED_CDS"/>
    <property type="molecule type" value="Genomic_DNA"/>
</dbReference>
<evidence type="ECO:0000256" key="5">
    <source>
        <dbReference type="ARBA" id="ARBA00022741"/>
    </source>
</evidence>
<evidence type="ECO:0000313" key="11">
    <source>
        <dbReference type="EnsemblMetazoa" id="CapteP150844"/>
    </source>
</evidence>
<dbReference type="GO" id="GO:0005524">
    <property type="term" value="F:ATP binding"/>
    <property type="evidence" value="ECO:0007669"/>
    <property type="project" value="InterPro"/>
</dbReference>
<dbReference type="FunCoup" id="R7THR1">
    <property type="interactions" value="780"/>
</dbReference>
<reference evidence="12" key="1">
    <citation type="submission" date="2012-12" db="EMBL/GenBank/DDBJ databases">
        <authorList>
            <person name="Hellsten U."/>
            <person name="Grimwood J."/>
            <person name="Chapman J.A."/>
            <person name="Shapiro H."/>
            <person name="Aerts A."/>
            <person name="Otillar R.P."/>
            <person name="Terry A.Y."/>
            <person name="Boore J.L."/>
            <person name="Simakov O."/>
            <person name="Marletaz F."/>
            <person name="Cho S.-J."/>
            <person name="Edsinger-Gonzales E."/>
            <person name="Havlak P."/>
            <person name="Kuo D.-H."/>
            <person name="Larsson T."/>
            <person name="Lv J."/>
            <person name="Arendt D."/>
            <person name="Savage R."/>
            <person name="Osoegawa K."/>
            <person name="de Jong P."/>
            <person name="Lindberg D.R."/>
            <person name="Seaver E.C."/>
            <person name="Weisblat D.A."/>
            <person name="Putnam N.H."/>
            <person name="Grigoriev I.V."/>
            <person name="Rokhsar D.S."/>
        </authorList>
    </citation>
    <scope>NUCLEOTIDE SEQUENCE</scope>
    <source>
        <strain evidence="12">I ESC-2004</strain>
    </source>
</reference>
<evidence type="ECO:0000313" key="12">
    <source>
        <dbReference type="Proteomes" id="UP000014760"/>
    </source>
</evidence>
<dbReference type="InterPro" id="IPR000764">
    <property type="entry name" value="Uridine_kinase-like"/>
</dbReference>
<keyword evidence="5" id="KW-0547">Nucleotide-binding</keyword>
<dbReference type="EC" id="2.7.1.48" evidence="3"/>
<dbReference type="CDD" id="cd02023">
    <property type="entry name" value="UMPK"/>
    <property type="match status" value="1"/>
</dbReference>
<dbReference type="EMBL" id="KB309928">
    <property type="protein sequence ID" value="ELT93012.1"/>
    <property type="molecule type" value="Genomic_DNA"/>
</dbReference>
<keyword evidence="6" id="KW-0418">Kinase</keyword>
<name>R7THR1_CAPTE</name>
<evidence type="ECO:0000256" key="2">
    <source>
        <dbReference type="ARBA" id="ARBA00005408"/>
    </source>
</evidence>
<dbReference type="PANTHER" id="PTHR10285">
    <property type="entry name" value="URIDINE KINASE"/>
    <property type="match status" value="1"/>
</dbReference>
<dbReference type="OrthoDB" id="10257085at2759"/>
<comment type="pathway">
    <text evidence="1">Pyrimidine metabolism; UMP biosynthesis via salvage pathway; UMP from uridine: step 1/1.</text>
</comment>
<dbReference type="UniPathway" id="UPA00579">
    <property type="reaction ID" value="UER00640"/>
</dbReference>
<dbReference type="Proteomes" id="UP000014760">
    <property type="component" value="Unassembled WGS sequence"/>
</dbReference>
<dbReference type="STRING" id="283909.R7THR1"/>
<dbReference type="InterPro" id="IPR027417">
    <property type="entry name" value="P-loop_NTPase"/>
</dbReference>
<comment type="catalytic activity">
    <reaction evidence="7">
        <text>cytidine + ATP = CMP + ADP + H(+)</text>
        <dbReference type="Rhea" id="RHEA:24674"/>
        <dbReference type="ChEBI" id="CHEBI:15378"/>
        <dbReference type="ChEBI" id="CHEBI:17562"/>
        <dbReference type="ChEBI" id="CHEBI:30616"/>
        <dbReference type="ChEBI" id="CHEBI:60377"/>
        <dbReference type="ChEBI" id="CHEBI:456216"/>
        <dbReference type="EC" id="2.7.1.48"/>
    </reaction>
</comment>
<evidence type="ECO:0000256" key="8">
    <source>
        <dbReference type="ARBA" id="ARBA00048909"/>
    </source>
</evidence>
<evidence type="ECO:0000313" key="10">
    <source>
        <dbReference type="EMBL" id="ELT93012.1"/>
    </source>
</evidence>
<dbReference type="GO" id="GO:0004849">
    <property type="term" value="F:uridine kinase activity"/>
    <property type="evidence" value="ECO:0007669"/>
    <property type="project" value="UniProtKB-EC"/>
</dbReference>
<evidence type="ECO:0000256" key="1">
    <source>
        <dbReference type="ARBA" id="ARBA00004690"/>
    </source>
</evidence>
<dbReference type="GO" id="GO:0044211">
    <property type="term" value="P:CTP salvage"/>
    <property type="evidence" value="ECO:0007669"/>
    <property type="project" value="UniProtKB-UniPathway"/>
</dbReference>
<evidence type="ECO:0000256" key="6">
    <source>
        <dbReference type="ARBA" id="ARBA00022777"/>
    </source>
</evidence>
<dbReference type="OMA" id="HRQPFLI"/>
<evidence type="ECO:0000256" key="4">
    <source>
        <dbReference type="ARBA" id="ARBA00022679"/>
    </source>
</evidence>
<comment type="similarity">
    <text evidence="2">Belongs to the uridine kinase family.</text>
</comment>
<dbReference type="SUPFAM" id="SSF52540">
    <property type="entry name" value="P-loop containing nucleoside triphosphate hydrolases"/>
    <property type="match status" value="1"/>
</dbReference>
<dbReference type="Gene3D" id="3.40.50.300">
    <property type="entry name" value="P-loop containing nucleotide triphosphate hydrolases"/>
    <property type="match status" value="1"/>
</dbReference>
<keyword evidence="4" id="KW-0808">Transferase</keyword>
<reference evidence="10 12" key="2">
    <citation type="journal article" date="2013" name="Nature">
        <title>Insights into bilaterian evolution from three spiralian genomes.</title>
        <authorList>
            <person name="Simakov O."/>
            <person name="Marletaz F."/>
            <person name="Cho S.J."/>
            <person name="Edsinger-Gonzales E."/>
            <person name="Havlak P."/>
            <person name="Hellsten U."/>
            <person name="Kuo D.H."/>
            <person name="Larsson T."/>
            <person name="Lv J."/>
            <person name="Arendt D."/>
            <person name="Savage R."/>
            <person name="Osoegawa K."/>
            <person name="de Jong P."/>
            <person name="Grimwood J."/>
            <person name="Chapman J.A."/>
            <person name="Shapiro H."/>
            <person name="Aerts A."/>
            <person name="Otillar R.P."/>
            <person name="Terry A.Y."/>
            <person name="Boore J.L."/>
            <person name="Grigoriev I.V."/>
            <person name="Lindberg D.R."/>
            <person name="Seaver E.C."/>
            <person name="Weisblat D.A."/>
            <person name="Putnam N.H."/>
            <person name="Rokhsar D.S."/>
        </authorList>
    </citation>
    <scope>NUCLEOTIDE SEQUENCE</scope>
    <source>
        <strain evidence="10 12">I ESC-2004</strain>
    </source>
</reference>
<protein>
    <recommendedName>
        <fullName evidence="3">uridine/cytidine kinase</fullName>
        <ecNumber evidence="3">2.7.1.48</ecNumber>
    </recommendedName>
</protein>
<evidence type="ECO:0000256" key="3">
    <source>
        <dbReference type="ARBA" id="ARBA00012137"/>
    </source>
</evidence>
<dbReference type="AlphaFoldDB" id="R7THR1"/>
<reference evidence="11" key="3">
    <citation type="submission" date="2015-06" db="UniProtKB">
        <authorList>
            <consortium name="EnsemblMetazoa"/>
        </authorList>
    </citation>
    <scope>IDENTIFICATION</scope>
</reference>
<evidence type="ECO:0000256" key="7">
    <source>
        <dbReference type="ARBA" id="ARBA00047436"/>
    </source>
</evidence>